<dbReference type="GO" id="GO:0004497">
    <property type="term" value="F:monooxygenase activity"/>
    <property type="evidence" value="ECO:0007669"/>
    <property type="project" value="UniProtKB-KW"/>
</dbReference>
<keyword evidence="8" id="KW-1185">Reference proteome</keyword>
<dbReference type="GO" id="GO:0071949">
    <property type="term" value="F:FAD binding"/>
    <property type="evidence" value="ECO:0007669"/>
    <property type="project" value="InterPro"/>
</dbReference>
<evidence type="ECO:0000256" key="1">
    <source>
        <dbReference type="ARBA" id="ARBA00007992"/>
    </source>
</evidence>
<dbReference type="OrthoDB" id="2149313at2759"/>
<keyword evidence="5" id="KW-0503">Monooxygenase</keyword>
<keyword evidence="4" id="KW-0560">Oxidoreductase</keyword>
<dbReference type="Proteomes" id="UP000193642">
    <property type="component" value="Unassembled WGS sequence"/>
</dbReference>
<name>A0A1Y2CW87_9FUNG</name>
<dbReference type="EMBL" id="MCGO01000006">
    <property type="protein sequence ID" value="ORY51094.1"/>
    <property type="molecule type" value="Genomic_DNA"/>
</dbReference>
<dbReference type="PANTHER" id="PTHR13789">
    <property type="entry name" value="MONOOXYGENASE"/>
    <property type="match status" value="1"/>
</dbReference>
<keyword evidence="2" id="KW-0285">Flavoprotein</keyword>
<evidence type="ECO:0000256" key="4">
    <source>
        <dbReference type="ARBA" id="ARBA00023002"/>
    </source>
</evidence>
<evidence type="ECO:0000256" key="5">
    <source>
        <dbReference type="ARBA" id="ARBA00023033"/>
    </source>
</evidence>
<evidence type="ECO:0000313" key="8">
    <source>
        <dbReference type="Proteomes" id="UP000193642"/>
    </source>
</evidence>
<dbReference type="PANTHER" id="PTHR13789:SF309">
    <property type="entry name" value="PUTATIVE (AFU_ORTHOLOGUE AFUA_6G14510)-RELATED"/>
    <property type="match status" value="1"/>
</dbReference>
<evidence type="ECO:0000259" key="6">
    <source>
        <dbReference type="Pfam" id="PF01494"/>
    </source>
</evidence>
<dbReference type="SUPFAM" id="SSF51905">
    <property type="entry name" value="FAD/NAD(P)-binding domain"/>
    <property type="match status" value="1"/>
</dbReference>
<keyword evidence="3" id="KW-0274">FAD</keyword>
<comment type="similarity">
    <text evidence="1">Belongs to the paxM FAD-dependent monooxygenase family.</text>
</comment>
<sequence length="383" mass="42473">MEMEDDLEDELHECRIQPTLYDKVSTSNDTNDQPIQFGEVGGDFSMLGNGIKALQHLGLTGVLDEIKQGVPLEEYNFLLLDGSDRIGQKTQKKGEVESYQVLRDSNFGGKRIKNLEQTADDVTVQFEDGTVVVADIVVGADEAFGTGYVGVVDLGERTDGTVVDFKHNAGIYGDPLNSRLIAGARCGKDVGAFFVVDLNPKKLFDAGDDWRPFSDLPKESALLADTVASWGADQSVVNCIRYSKRVTPANLYDLPDLKTFYKGRVVLIGDAAHGTIPFYGQGFNQALEDAGVLADLMGHFQDDFKTAFEKYDQIRIPRTRLCSETARKTGSRMKASSKAEARIGRFIMRMVFTLQNAFGFDDEVYYHDFRQDVQQAVPDIKLI</sequence>
<dbReference type="AlphaFoldDB" id="A0A1Y2CW87"/>
<dbReference type="InterPro" id="IPR050493">
    <property type="entry name" value="FAD-dep_Monooxygenase_BioMet"/>
</dbReference>
<dbReference type="PRINTS" id="PR00420">
    <property type="entry name" value="RNGMNOXGNASE"/>
</dbReference>
<comment type="caution">
    <text evidence="7">The sequence shown here is derived from an EMBL/GenBank/DDBJ whole genome shotgun (WGS) entry which is preliminary data.</text>
</comment>
<feature type="domain" description="FAD-binding" evidence="6">
    <location>
        <begin position="258"/>
        <end position="299"/>
    </location>
</feature>
<protein>
    <submittedName>
        <fullName evidence="7">FAD/NAD(P)-binding domain-containing protein</fullName>
    </submittedName>
</protein>
<accession>A0A1Y2CW87</accession>
<gene>
    <name evidence="7" type="ORF">BCR33DRAFT_846727</name>
</gene>
<reference evidence="7 8" key="1">
    <citation type="submission" date="2016-07" db="EMBL/GenBank/DDBJ databases">
        <title>Pervasive Adenine N6-methylation of Active Genes in Fungi.</title>
        <authorList>
            <consortium name="DOE Joint Genome Institute"/>
            <person name="Mondo S.J."/>
            <person name="Dannebaum R.O."/>
            <person name="Kuo R.C."/>
            <person name="Labutti K."/>
            <person name="Haridas S."/>
            <person name="Kuo A."/>
            <person name="Salamov A."/>
            <person name="Ahrendt S.R."/>
            <person name="Lipzen A."/>
            <person name="Sullivan W."/>
            <person name="Andreopoulos W.B."/>
            <person name="Clum A."/>
            <person name="Lindquist E."/>
            <person name="Daum C."/>
            <person name="Ramamoorthy G.K."/>
            <person name="Gryganskyi A."/>
            <person name="Culley D."/>
            <person name="Magnuson J.K."/>
            <person name="James T.Y."/>
            <person name="O'Malley M.A."/>
            <person name="Stajich J.E."/>
            <person name="Spatafora J.W."/>
            <person name="Visel A."/>
            <person name="Grigoriev I.V."/>
        </authorList>
    </citation>
    <scope>NUCLEOTIDE SEQUENCE [LARGE SCALE GENOMIC DNA]</scope>
    <source>
        <strain evidence="7 8">JEL800</strain>
    </source>
</reference>
<evidence type="ECO:0000256" key="2">
    <source>
        <dbReference type="ARBA" id="ARBA00022630"/>
    </source>
</evidence>
<dbReference type="STRING" id="329046.A0A1Y2CW87"/>
<proteinExistence type="inferred from homology"/>
<dbReference type="Gene3D" id="3.50.50.60">
    <property type="entry name" value="FAD/NAD(P)-binding domain"/>
    <property type="match status" value="1"/>
</dbReference>
<evidence type="ECO:0000313" key="7">
    <source>
        <dbReference type="EMBL" id="ORY51094.1"/>
    </source>
</evidence>
<evidence type="ECO:0000256" key="3">
    <source>
        <dbReference type="ARBA" id="ARBA00022827"/>
    </source>
</evidence>
<dbReference type="Pfam" id="PF01494">
    <property type="entry name" value="FAD_binding_3"/>
    <property type="match status" value="1"/>
</dbReference>
<organism evidence="7 8">
    <name type="scientific">Rhizoclosmatium globosum</name>
    <dbReference type="NCBI Taxonomy" id="329046"/>
    <lineage>
        <taxon>Eukaryota</taxon>
        <taxon>Fungi</taxon>
        <taxon>Fungi incertae sedis</taxon>
        <taxon>Chytridiomycota</taxon>
        <taxon>Chytridiomycota incertae sedis</taxon>
        <taxon>Chytridiomycetes</taxon>
        <taxon>Chytridiales</taxon>
        <taxon>Chytriomycetaceae</taxon>
        <taxon>Rhizoclosmatium</taxon>
    </lineage>
</organism>
<dbReference type="InterPro" id="IPR002938">
    <property type="entry name" value="FAD-bd"/>
</dbReference>
<dbReference type="InterPro" id="IPR036188">
    <property type="entry name" value="FAD/NAD-bd_sf"/>
</dbReference>